<comment type="caution">
    <text evidence="1">The sequence shown here is derived from an EMBL/GenBank/DDBJ whole genome shotgun (WGS) entry which is preliminary data.</text>
</comment>
<organism evidence="1">
    <name type="scientific">bioreactor metagenome</name>
    <dbReference type="NCBI Taxonomy" id="1076179"/>
    <lineage>
        <taxon>unclassified sequences</taxon>
        <taxon>metagenomes</taxon>
        <taxon>ecological metagenomes</taxon>
    </lineage>
</organism>
<reference evidence="1" key="1">
    <citation type="submission" date="2019-08" db="EMBL/GenBank/DDBJ databases">
        <authorList>
            <person name="Kucharzyk K."/>
            <person name="Murdoch R.W."/>
            <person name="Higgins S."/>
            <person name="Loffler F."/>
        </authorList>
    </citation>
    <scope>NUCLEOTIDE SEQUENCE</scope>
</reference>
<accession>A0A645DSR9</accession>
<dbReference type="AlphaFoldDB" id="A0A645DSR9"/>
<protein>
    <submittedName>
        <fullName evidence="1">Uncharacterized protein</fullName>
    </submittedName>
</protein>
<sequence length="196" mass="20878">MHAAHFTGAQTNLGVAAFAGQQLNRGTGGAGDLSTLTRHHLDTADGRTDRNVANRQSITGLDRRFRAAHDLLTNHHTLVGDDVTALAVGVANQGDVRRTIRIVFQTFNLGRNTVLVALEINETVSLLVTTALMANGDTTIVVAASVLGLGLNQTGKRLTLVQIGIDDLNNATTTWGGRFDFNESHYALPPSTKLIS</sequence>
<gene>
    <name evidence="1" type="ORF">SDC9_139665</name>
</gene>
<evidence type="ECO:0000313" key="1">
    <source>
        <dbReference type="EMBL" id="MPM92530.1"/>
    </source>
</evidence>
<name>A0A645DSR9_9ZZZZ</name>
<proteinExistence type="predicted"/>
<dbReference type="EMBL" id="VSSQ01039463">
    <property type="protein sequence ID" value="MPM92530.1"/>
    <property type="molecule type" value="Genomic_DNA"/>
</dbReference>